<dbReference type="EMBL" id="JACWMT010000002">
    <property type="protein sequence ID" value="MBD1270789.1"/>
    <property type="molecule type" value="Genomic_DNA"/>
</dbReference>
<evidence type="ECO:0000313" key="3">
    <source>
        <dbReference type="EMBL" id="NYI38181.1"/>
    </source>
</evidence>
<gene>
    <name evidence="3" type="ORF">BJ975_001556</name>
    <name evidence="2" type="ORF">IDH50_11145</name>
</gene>
<sequence>MNTQQRYQRRVDRSARENGVSPVLVGPSEDAISGDLTKPGSLGQSPSMNRPRRTIAWVRVSELHAVLGSRAVGRGIDLQNELASRARAARTQQNHVASLHDDAPAAIGRTSRSGTRE</sequence>
<keyword evidence="4" id="KW-1185">Reference proteome</keyword>
<evidence type="ECO:0000313" key="2">
    <source>
        <dbReference type="EMBL" id="MBD1270789.1"/>
    </source>
</evidence>
<dbReference type="Proteomes" id="UP000587211">
    <property type="component" value="Unassembled WGS sequence"/>
</dbReference>
<reference evidence="2" key="2">
    <citation type="submission" date="2020-09" db="EMBL/GenBank/DDBJ databases">
        <title>Novel species in genus Aeromicrobium.</title>
        <authorList>
            <person name="Zhang G."/>
        </authorList>
    </citation>
    <scope>NUCLEOTIDE SEQUENCE</scope>
    <source>
        <strain evidence="2">SSW1-57</strain>
    </source>
</reference>
<accession>A0A8I0KNI1</accession>
<evidence type="ECO:0000313" key="4">
    <source>
        <dbReference type="Proteomes" id="UP000587211"/>
    </source>
</evidence>
<evidence type="ECO:0000313" key="5">
    <source>
        <dbReference type="Proteomes" id="UP000659061"/>
    </source>
</evidence>
<dbReference type="Proteomes" id="UP000659061">
    <property type="component" value="Unassembled WGS sequence"/>
</dbReference>
<proteinExistence type="predicted"/>
<name>A0A8I0KNI1_9ACTN</name>
<reference evidence="3 4" key="1">
    <citation type="submission" date="2020-07" db="EMBL/GenBank/DDBJ databases">
        <title>Sequencing the genomes of 1000 actinobacteria strains.</title>
        <authorList>
            <person name="Klenk H.-P."/>
        </authorList>
    </citation>
    <scope>NUCLEOTIDE SEQUENCE [LARGE SCALE GENOMIC DNA]</scope>
    <source>
        <strain evidence="3 4">DSM 19087</strain>
    </source>
</reference>
<organism evidence="2 5">
    <name type="scientific">Aeromicrobium tamlense</name>
    <dbReference type="NCBI Taxonomy" id="375541"/>
    <lineage>
        <taxon>Bacteria</taxon>
        <taxon>Bacillati</taxon>
        <taxon>Actinomycetota</taxon>
        <taxon>Actinomycetes</taxon>
        <taxon>Propionibacteriales</taxon>
        <taxon>Nocardioidaceae</taxon>
        <taxon>Aeromicrobium</taxon>
    </lineage>
</organism>
<protein>
    <submittedName>
        <fullName evidence="2">Uncharacterized protein</fullName>
    </submittedName>
</protein>
<evidence type="ECO:0000256" key="1">
    <source>
        <dbReference type="SAM" id="MobiDB-lite"/>
    </source>
</evidence>
<dbReference type="EMBL" id="JACBZN010000001">
    <property type="protein sequence ID" value="NYI38181.1"/>
    <property type="molecule type" value="Genomic_DNA"/>
</dbReference>
<feature type="region of interest" description="Disordered" evidence="1">
    <location>
        <begin position="1"/>
        <end position="52"/>
    </location>
</feature>
<dbReference type="RefSeq" id="WP_179424653.1">
    <property type="nucleotide sequence ID" value="NZ_BAAAMP010000001.1"/>
</dbReference>
<feature type="region of interest" description="Disordered" evidence="1">
    <location>
        <begin position="87"/>
        <end position="117"/>
    </location>
</feature>
<dbReference type="AlphaFoldDB" id="A0A8I0KNI1"/>
<comment type="caution">
    <text evidence="2">The sequence shown here is derived from an EMBL/GenBank/DDBJ whole genome shotgun (WGS) entry which is preliminary data.</text>
</comment>